<dbReference type="InterPro" id="IPR050265">
    <property type="entry name" value="Fe/Mn_Superoxide_Dismutase"/>
</dbReference>
<dbReference type="InterPro" id="IPR036314">
    <property type="entry name" value="SOD_C_sf"/>
</dbReference>
<dbReference type="InterPro" id="IPR019832">
    <property type="entry name" value="Mn/Fe_SOD_C"/>
</dbReference>
<dbReference type="PRINTS" id="PR01703">
    <property type="entry name" value="MNSODISMTASE"/>
</dbReference>
<dbReference type="InterPro" id="IPR019831">
    <property type="entry name" value="Mn/Fe_SOD_N"/>
</dbReference>
<evidence type="ECO:0000259" key="7">
    <source>
        <dbReference type="Pfam" id="PF00081"/>
    </source>
</evidence>
<dbReference type="Proteomes" id="UP000824093">
    <property type="component" value="Unassembled WGS sequence"/>
</dbReference>
<dbReference type="SUPFAM" id="SSF54719">
    <property type="entry name" value="Fe,Mn superoxide dismutase (SOD), C-terminal domain"/>
    <property type="match status" value="1"/>
</dbReference>
<feature type="binding site" evidence="5">
    <location>
        <position position="158"/>
    </location>
    <ligand>
        <name>Mn(2+)</name>
        <dbReference type="ChEBI" id="CHEBI:29035"/>
    </ligand>
</feature>
<evidence type="ECO:0000256" key="6">
    <source>
        <dbReference type="RuleBase" id="RU000414"/>
    </source>
</evidence>
<evidence type="ECO:0000256" key="4">
    <source>
        <dbReference type="ARBA" id="ARBA00023002"/>
    </source>
</evidence>
<dbReference type="GO" id="GO:0046872">
    <property type="term" value="F:metal ion binding"/>
    <property type="evidence" value="ECO:0007669"/>
    <property type="project" value="UniProtKB-KW"/>
</dbReference>
<keyword evidence="4 6" id="KW-0560">Oxidoreductase</keyword>
<dbReference type="Pfam" id="PF02777">
    <property type="entry name" value="Sod_Fe_C"/>
    <property type="match status" value="1"/>
</dbReference>
<dbReference type="Pfam" id="PF00081">
    <property type="entry name" value="Sod_Fe_N"/>
    <property type="match status" value="1"/>
</dbReference>
<name>A0A9D1S945_9FIRM</name>
<evidence type="ECO:0000256" key="2">
    <source>
        <dbReference type="ARBA" id="ARBA00012682"/>
    </source>
</evidence>
<comment type="function">
    <text evidence="6">Destroys radicals which are normally produced within the cells and which are toxic to biological systems.</text>
</comment>
<reference evidence="9" key="1">
    <citation type="submission" date="2020-10" db="EMBL/GenBank/DDBJ databases">
        <authorList>
            <person name="Gilroy R."/>
        </authorList>
    </citation>
    <scope>NUCLEOTIDE SEQUENCE</scope>
    <source>
        <strain evidence="9">CHK195-15760</strain>
    </source>
</reference>
<feature type="domain" description="Manganese/iron superoxide dismutase C-terminal" evidence="8">
    <location>
        <begin position="91"/>
        <end position="191"/>
    </location>
</feature>
<accession>A0A9D1S945</accession>
<protein>
    <recommendedName>
        <fullName evidence="2 6">Superoxide dismutase</fullName>
        <ecNumber evidence="2 6">1.15.1.1</ecNumber>
    </recommendedName>
</protein>
<dbReference type="InterPro" id="IPR001189">
    <property type="entry name" value="Mn/Fe_SOD"/>
</dbReference>
<dbReference type="SUPFAM" id="SSF46609">
    <property type="entry name" value="Fe,Mn superoxide dismutase (SOD), N-terminal domain"/>
    <property type="match status" value="1"/>
</dbReference>
<dbReference type="PROSITE" id="PS00088">
    <property type="entry name" value="SOD_MN"/>
    <property type="match status" value="1"/>
</dbReference>
<comment type="similarity">
    <text evidence="1 6">Belongs to the iron/manganese superoxide dismutase family.</text>
</comment>
<evidence type="ECO:0000256" key="5">
    <source>
        <dbReference type="PIRSR" id="PIRSR000349-1"/>
    </source>
</evidence>
<feature type="domain" description="Manganese/iron superoxide dismutase N-terminal" evidence="7">
    <location>
        <begin position="6"/>
        <end position="81"/>
    </location>
</feature>
<dbReference type="InterPro" id="IPR036324">
    <property type="entry name" value="Mn/Fe_SOD_N_sf"/>
</dbReference>
<comment type="caution">
    <text evidence="9">The sequence shown here is derived from an EMBL/GenBank/DDBJ whole genome shotgun (WGS) entry which is preliminary data.</text>
</comment>
<dbReference type="EC" id="1.15.1.1" evidence="2 6"/>
<dbReference type="PIRSF" id="PIRSF000349">
    <property type="entry name" value="SODismutase"/>
    <property type="match status" value="1"/>
</dbReference>
<dbReference type="Gene3D" id="1.10.287.990">
    <property type="entry name" value="Fe,Mn superoxide dismutase (SOD) domain"/>
    <property type="match status" value="1"/>
</dbReference>
<organism evidence="9 10">
    <name type="scientific">Candidatus Merdicola faecigallinarum</name>
    <dbReference type="NCBI Taxonomy" id="2840862"/>
    <lineage>
        <taxon>Bacteria</taxon>
        <taxon>Bacillati</taxon>
        <taxon>Bacillota</taxon>
        <taxon>Clostridia</taxon>
        <taxon>Candidatus Merdicola</taxon>
    </lineage>
</organism>
<feature type="binding site" evidence="5">
    <location>
        <position position="74"/>
    </location>
    <ligand>
        <name>Mn(2+)</name>
        <dbReference type="ChEBI" id="CHEBI:29035"/>
    </ligand>
</feature>
<evidence type="ECO:0000313" key="10">
    <source>
        <dbReference type="Proteomes" id="UP000824093"/>
    </source>
</evidence>
<dbReference type="PANTHER" id="PTHR11404:SF6">
    <property type="entry name" value="SUPEROXIDE DISMUTASE [MN], MITOCHONDRIAL"/>
    <property type="match status" value="1"/>
</dbReference>
<evidence type="ECO:0000256" key="3">
    <source>
        <dbReference type="ARBA" id="ARBA00022723"/>
    </source>
</evidence>
<dbReference type="AlphaFoldDB" id="A0A9D1S945"/>
<dbReference type="Gene3D" id="3.55.40.20">
    <property type="entry name" value="Iron/manganese superoxide dismutase, C-terminal domain"/>
    <property type="match status" value="1"/>
</dbReference>
<dbReference type="EMBL" id="DVNH01000019">
    <property type="protein sequence ID" value="HIU51501.1"/>
    <property type="molecule type" value="Genomic_DNA"/>
</dbReference>
<evidence type="ECO:0000313" key="9">
    <source>
        <dbReference type="EMBL" id="HIU51501.1"/>
    </source>
</evidence>
<reference evidence="9" key="2">
    <citation type="journal article" date="2021" name="PeerJ">
        <title>Extensive microbial diversity within the chicken gut microbiome revealed by metagenomics and culture.</title>
        <authorList>
            <person name="Gilroy R."/>
            <person name="Ravi A."/>
            <person name="Getino M."/>
            <person name="Pursley I."/>
            <person name="Horton D.L."/>
            <person name="Alikhan N.F."/>
            <person name="Baker D."/>
            <person name="Gharbi K."/>
            <person name="Hall N."/>
            <person name="Watson M."/>
            <person name="Adriaenssens E.M."/>
            <person name="Foster-Nyarko E."/>
            <person name="Jarju S."/>
            <person name="Secka A."/>
            <person name="Antonio M."/>
            <person name="Oren A."/>
            <person name="Chaudhuri R.R."/>
            <person name="La Ragione R."/>
            <person name="Hildebrand F."/>
            <person name="Pallen M.J."/>
        </authorList>
    </citation>
    <scope>NUCLEOTIDE SEQUENCE</scope>
    <source>
        <strain evidence="9">CHK195-15760</strain>
    </source>
</reference>
<gene>
    <name evidence="9" type="ORF">IAB70_02600</name>
</gene>
<sequence length="198" mass="23321">MLKGIELPYPLNALEPYYSMETLKLHYEVLYKGYVDNTNKTEEKLKQMRQNGDFSNIKCLEKNLSFFGSGVILHELFFENMGPAIPSSPSLELMEQMIKDFGNFEGFRKQLIEASIAVEASGWGILAWVPRWNKLQVLQCEKHQNLTLWGCIPILVVDMWEHSYYLQYHTKRVDYLNAFWNILNWNEVNKRFSNAIRK</sequence>
<dbReference type="FunFam" id="3.55.40.20:FF:000004">
    <property type="entry name" value="Superoxide dismutase [Fe]"/>
    <property type="match status" value="1"/>
</dbReference>
<dbReference type="GO" id="GO:0004784">
    <property type="term" value="F:superoxide dismutase activity"/>
    <property type="evidence" value="ECO:0007669"/>
    <property type="project" value="UniProtKB-EC"/>
</dbReference>
<feature type="binding site" evidence="5">
    <location>
        <position position="26"/>
    </location>
    <ligand>
        <name>Mn(2+)</name>
        <dbReference type="ChEBI" id="CHEBI:29035"/>
    </ligand>
</feature>
<evidence type="ECO:0000256" key="1">
    <source>
        <dbReference type="ARBA" id="ARBA00008714"/>
    </source>
</evidence>
<keyword evidence="3 5" id="KW-0479">Metal-binding</keyword>
<proteinExistence type="inferred from homology"/>
<evidence type="ECO:0000259" key="8">
    <source>
        <dbReference type="Pfam" id="PF02777"/>
    </source>
</evidence>
<dbReference type="PANTHER" id="PTHR11404">
    <property type="entry name" value="SUPEROXIDE DISMUTASE 2"/>
    <property type="match status" value="1"/>
</dbReference>
<comment type="catalytic activity">
    <reaction evidence="6">
        <text>2 superoxide + 2 H(+) = H2O2 + O2</text>
        <dbReference type="Rhea" id="RHEA:20696"/>
        <dbReference type="ChEBI" id="CHEBI:15378"/>
        <dbReference type="ChEBI" id="CHEBI:15379"/>
        <dbReference type="ChEBI" id="CHEBI:16240"/>
        <dbReference type="ChEBI" id="CHEBI:18421"/>
        <dbReference type="EC" id="1.15.1.1"/>
    </reaction>
</comment>
<feature type="binding site" evidence="5">
    <location>
        <position position="162"/>
    </location>
    <ligand>
        <name>Mn(2+)</name>
        <dbReference type="ChEBI" id="CHEBI:29035"/>
    </ligand>
</feature>
<dbReference type="InterPro" id="IPR019833">
    <property type="entry name" value="Mn/Fe_SOD_BS"/>
</dbReference>